<feature type="domain" description="MOSC" evidence="1">
    <location>
        <begin position="21"/>
        <end position="158"/>
    </location>
</feature>
<keyword evidence="3" id="KW-1185">Reference proteome</keyword>
<dbReference type="InterPro" id="IPR011037">
    <property type="entry name" value="Pyrv_Knase-like_insert_dom_sf"/>
</dbReference>
<sequence length="160" mass="16974">MTEQARLLDIFIAPDAGAPMQSVERCWALVETGLEGDRYARRCGTFSARNPAVAGSRPVSLIAAEAVAECNERLGTDIAAQVMRRNLLVSGIDLKAAIGSVLYIGEVELEVMSTCPPCSYLSRLLGADMRAGLRNLGGVRATVREPGELEVGTAIELVPG</sequence>
<reference evidence="2 3" key="1">
    <citation type="submission" date="2023-09" db="EMBL/GenBank/DDBJ databases">
        <authorList>
            <person name="Rey-Velasco X."/>
        </authorList>
    </citation>
    <scope>NUCLEOTIDE SEQUENCE [LARGE SCALE GENOMIC DNA]</scope>
    <source>
        <strain evidence="2 3">P385</strain>
    </source>
</reference>
<dbReference type="PROSITE" id="PS51340">
    <property type="entry name" value="MOSC"/>
    <property type="match status" value="1"/>
</dbReference>
<dbReference type="PANTHER" id="PTHR36930:SF1">
    <property type="entry name" value="MOSC DOMAIN-CONTAINING PROTEIN"/>
    <property type="match status" value="1"/>
</dbReference>
<accession>A0ABU3B953</accession>
<evidence type="ECO:0000259" key="1">
    <source>
        <dbReference type="PROSITE" id="PS51340"/>
    </source>
</evidence>
<organism evidence="2 3">
    <name type="scientific">Spectribacter acetivorans</name>
    <dbReference type="NCBI Taxonomy" id="3075603"/>
    <lineage>
        <taxon>Bacteria</taxon>
        <taxon>Pseudomonadati</taxon>
        <taxon>Pseudomonadota</taxon>
        <taxon>Gammaproteobacteria</taxon>
        <taxon>Salinisphaerales</taxon>
        <taxon>Salinisphaeraceae</taxon>
        <taxon>Spectribacter</taxon>
    </lineage>
</organism>
<gene>
    <name evidence="2" type="ORF">RM531_10980</name>
</gene>
<protein>
    <submittedName>
        <fullName evidence="2">MOSC domain-containing protein</fullName>
    </submittedName>
</protein>
<dbReference type="PANTHER" id="PTHR36930">
    <property type="entry name" value="METAL-SULFUR CLUSTER BIOSYNTHESIS PROTEINS YUAD-RELATED"/>
    <property type="match status" value="1"/>
</dbReference>
<dbReference type="EMBL" id="JAVRHY010000009">
    <property type="protein sequence ID" value="MDT0619000.1"/>
    <property type="molecule type" value="Genomic_DNA"/>
</dbReference>
<comment type="caution">
    <text evidence="2">The sequence shown here is derived from an EMBL/GenBank/DDBJ whole genome shotgun (WGS) entry which is preliminary data.</text>
</comment>
<dbReference type="RefSeq" id="WP_311652457.1">
    <property type="nucleotide sequence ID" value="NZ_JAVRHY010000009.1"/>
</dbReference>
<dbReference type="InterPro" id="IPR052716">
    <property type="entry name" value="MOSC_domain"/>
</dbReference>
<name>A0ABU3B953_9GAMM</name>
<evidence type="ECO:0000313" key="3">
    <source>
        <dbReference type="Proteomes" id="UP001259982"/>
    </source>
</evidence>
<dbReference type="Pfam" id="PF03473">
    <property type="entry name" value="MOSC"/>
    <property type="match status" value="1"/>
</dbReference>
<dbReference type="SUPFAM" id="SSF50800">
    <property type="entry name" value="PK beta-barrel domain-like"/>
    <property type="match status" value="1"/>
</dbReference>
<dbReference type="InterPro" id="IPR005302">
    <property type="entry name" value="MoCF_Sase_C"/>
</dbReference>
<proteinExistence type="predicted"/>
<dbReference type="Gene3D" id="2.40.33.20">
    <property type="entry name" value="PK beta-barrel domain-like"/>
    <property type="match status" value="1"/>
</dbReference>
<evidence type="ECO:0000313" key="2">
    <source>
        <dbReference type="EMBL" id="MDT0619000.1"/>
    </source>
</evidence>
<dbReference type="Proteomes" id="UP001259982">
    <property type="component" value="Unassembled WGS sequence"/>
</dbReference>